<dbReference type="Pfam" id="PF11871">
    <property type="entry name" value="DUF3391"/>
    <property type="match status" value="1"/>
</dbReference>
<dbReference type="SMART" id="SM00471">
    <property type="entry name" value="HDc"/>
    <property type="match status" value="1"/>
</dbReference>
<evidence type="ECO:0000313" key="5">
    <source>
        <dbReference type="Proteomes" id="UP001163266"/>
    </source>
</evidence>
<accession>A0ABY6MMQ3</accession>
<evidence type="ECO:0000313" key="4">
    <source>
        <dbReference type="EMBL" id="UZD53791.1"/>
    </source>
</evidence>
<dbReference type="InterPro" id="IPR006675">
    <property type="entry name" value="HDIG_dom"/>
</dbReference>
<sequence length="432" mass="48496">MKDAHSLHYIDVRHLRVGMHVHLDVGWIDHPFALSSFRIASPEQIATIRSLGLTQVRWEPLRSDPAAVEAYEAEVSGGEPPQPTQPAAPVDAAAQAEQEARRRRRELLAAQQASLMQCERELMQAQRSYKQLVDQVHTEPQSAREKSEALIHGFRDKICGTHETCIRLLTEVAGDRASFHSLNVTVISMLLGKAVGLTPEELQDLGLGALLHDIGKIDLPDRVRWKDEHFTLAELQFYQEHVAHGVSIARKMQLSPTAALVIGQHHEHADGSGFPLRLAGERILVAARIVALVNRYDNLCNPQNPAKAMTPHEALSLMFAQMKSRFDGTILSAFIKMMGVYPPGSVVQLTDDRYAMVVSVNAARPLKPRVIVHDPRVPRDEALLVDLEDHTDLGVRRSLKPLQLPRESLEYLSPRQRICYFFERAREARLED</sequence>
<reference evidence="4" key="1">
    <citation type="submission" date="2022-10" db="EMBL/GenBank/DDBJ databases">
        <title>Complete genome sequence of Schlegelella aquatica LMG 23380.</title>
        <authorList>
            <person name="Musilova J."/>
            <person name="Kourilova X."/>
            <person name="Bezdicek M."/>
            <person name="Hermankova K."/>
            <person name="Obruca S."/>
            <person name="Sedlar K."/>
        </authorList>
    </citation>
    <scope>NUCLEOTIDE SEQUENCE</scope>
    <source>
        <strain evidence="4">LMG 23380</strain>
    </source>
</reference>
<dbReference type="Gene3D" id="1.10.3210.10">
    <property type="entry name" value="Hypothetical protein af1432"/>
    <property type="match status" value="1"/>
</dbReference>
<evidence type="ECO:0000259" key="3">
    <source>
        <dbReference type="PROSITE" id="PS51832"/>
    </source>
</evidence>
<dbReference type="Pfam" id="PF13487">
    <property type="entry name" value="HD_5"/>
    <property type="match status" value="1"/>
</dbReference>
<dbReference type="PROSITE" id="PS51832">
    <property type="entry name" value="HD_GYP"/>
    <property type="match status" value="1"/>
</dbReference>
<dbReference type="InterPro" id="IPR052020">
    <property type="entry name" value="Cyclic_di-GMP/3'3'-cGAMP_PDE"/>
</dbReference>
<dbReference type="Proteomes" id="UP001163266">
    <property type="component" value="Chromosome"/>
</dbReference>
<feature type="domain" description="HD-GYP" evidence="3">
    <location>
        <begin position="155"/>
        <end position="350"/>
    </location>
</feature>
<dbReference type="PROSITE" id="PS51831">
    <property type="entry name" value="HD"/>
    <property type="match status" value="1"/>
</dbReference>
<feature type="compositionally biased region" description="Low complexity" evidence="1">
    <location>
        <begin position="87"/>
        <end position="97"/>
    </location>
</feature>
<dbReference type="InterPro" id="IPR021812">
    <property type="entry name" value="DUF3391"/>
</dbReference>
<dbReference type="InterPro" id="IPR003607">
    <property type="entry name" value="HD/PDEase_dom"/>
</dbReference>
<dbReference type="RefSeq" id="WP_264891374.1">
    <property type="nucleotide sequence ID" value="NZ_CP110257.1"/>
</dbReference>
<proteinExistence type="predicted"/>
<dbReference type="PANTHER" id="PTHR45228">
    <property type="entry name" value="CYCLIC DI-GMP PHOSPHODIESTERASE TM_0186-RELATED"/>
    <property type="match status" value="1"/>
</dbReference>
<dbReference type="CDD" id="cd00077">
    <property type="entry name" value="HDc"/>
    <property type="match status" value="1"/>
</dbReference>
<feature type="region of interest" description="Disordered" evidence="1">
    <location>
        <begin position="73"/>
        <end position="103"/>
    </location>
</feature>
<evidence type="ECO:0000259" key="2">
    <source>
        <dbReference type="PROSITE" id="PS51831"/>
    </source>
</evidence>
<protein>
    <submittedName>
        <fullName evidence="4">DUF3391 domain-containing protein</fullName>
    </submittedName>
</protein>
<dbReference type="EMBL" id="CP110257">
    <property type="protein sequence ID" value="UZD53791.1"/>
    <property type="molecule type" value="Genomic_DNA"/>
</dbReference>
<name>A0ABY6MMQ3_9BURK</name>
<dbReference type="SUPFAM" id="SSF109604">
    <property type="entry name" value="HD-domain/PDEase-like"/>
    <property type="match status" value="1"/>
</dbReference>
<dbReference type="NCBIfam" id="TIGR00277">
    <property type="entry name" value="HDIG"/>
    <property type="match status" value="1"/>
</dbReference>
<gene>
    <name evidence="4" type="ORF">OMP39_08785</name>
</gene>
<keyword evidence="5" id="KW-1185">Reference proteome</keyword>
<dbReference type="InterPro" id="IPR037522">
    <property type="entry name" value="HD_GYP_dom"/>
</dbReference>
<organism evidence="4 5">
    <name type="scientific">Caldimonas aquatica</name>
    <dbReference type="NCBI Taxonomy" id="376175"/>
    <lineage>
        <taxon>Bacteria</taxon>
        <taxon>Pseudomonadati</taxon>
        <taxon>Pseudomonadota</taxon>
        <taxon>Betaproteobacteria</taxon>
        <taxon>Burkholderiales</taxon>
        <taxon>Sphaerotilaceae</taxon>
        <taxon>Caldimonas</taxon>
    </lineage>
</organism>
<feature type="domain" description="HD" evidence="2">
    <location>
        <begin position="177"/>
        <end position="299"/>
    </location>
</feature>
<evidence type="ECO:0000256" key="1">
    <source>
        <dbReference type="SAM" id="MobiDB-lite"/>
    </source>
</evidence>
<dbReference type="PANTHER" id="PTHR45228:SF4">
    <property type="entry name" value="LIPOPROTEIN"/>
    <property type="match status" value="1"/>
</dbReference>
<dbReference type="InterPro" id="IPR006674">
    <property type="entry name" value="HD_domain"/>
</dbReference>